<gene>
    <name evidence="2" type="ORF">A2519_11170</name>
</gene>
<evidence type="ECO:0000256" key="1">
    <source>
        <dbReference type="SAM" id="Phobius"/>
    </source>
</evidence>
<evidence type="ECO:0000313" key="3">
    <source>
        <dbReference type="Proteomes" id="UP000179243"/>
    </source>
</evidence>
<dbReference type="NCBIfam" id="TIGR02532">
    <property type="entry name" value="IV_pilin_GFxxxE"/>
    <property type="match status" value="1"/>
</dbReference>
<evidence type="ECO:0000313" key="2">
    <source>
        <dbReference type="EMBL" id="OGK07451.1"/>
    </source>
</evidence>
<dbReference type="EMBL" id="MFYX01000007">
    <property type="protein sequence ID" value="OGK07451.1"/>
    <property type="molecule type" value="Genomic_DNA"/>
</dbReference>
<proteinExistence type="predicted"/>
<evidence type="ECO:0008006" key="4">
    <source>
        <dbReference type="Google" id="ProtNLM"/>
    </source>
</evidence>
<accession>A0A1F7FLK5</accession>
<keyword evidence="1" id="KW-1133">Transmembrane helix</keyword>
<dbReference type="InterPro" id="IPR012902">
    <property type="entry name" value="N_methyl_site"/>
</dbReference>
<protein>
    <recommendedName>
        <fullName evidence="4">Prepilin-type N-terminal cleavage/methylation domain-containing protein</fullName>
    </recommendedName>
</protein>
<dbReference type="AlphaFoldDB" id="A0A1F7FLK5"/>
<keyword evidence="1" id="KW-0472">Membrane</keyword>
<dbReference type="Proteomes" id="UP000179243">
    <property type="component" value="Unassembled WGS sequence"/>
</dbReference>
<keyword evidence="1" id="KW-0812">Transmembrane</keyword>
<feature type="transmembrane region" description="Helical" evidence="1">
    <location>
        <begin position="16"/>
        <end position="36"/>
    </location>
</feature>
<organism evidence="2 3">
    <name type="scientific">Candidatus Raymondbacteria bacterium RIFOXYD12_FULL_49_13</name>
    <dbReference type="NCBI Taxonomy" id="1817890"/>
    <lineage>
        <taxon>Bacteria</taxon>
        <taxon>Raymondiibacteriota</taxon>
    </lineage>
</organism>
<sequence length="160" mass="18319">MLHELKNDKGFTITEVLVAITLSSLVMAMIIGLATYSQKSFYVWQKKSLTSIQAYRLFKKMDKLVKDMREIEYCGEDSVYYLSKDGKARSIFVKDSTLFSDTTSIAPHLKISEFSVLFIRTATDTAKESTSVDITPYFQYYISFGKRDAAIQVMGGRRIW</sequence>
<reference evidence="2 3" key="1">
    <citation type="journal article" date="2016" name="Nat. Commun.">
        <title>Thousands of microbial genomes shed light on interconnected biogeochemical processes in an aquifer system.</title>
        <authorList>
            <person name="Anantharaman K."/>
            <person name="Brown C.T."/>
            <person name="Hug L.A."/>
            <person name="Sharon I."/>
            <person name="Castelle C.J."/>
            <person name="Probst A.J."/>
            <person name="Thomas B.C."/>
            <person name="Singh A."/>
            <person name="Wilkins M.J."/>
            <person name="Karaoz U."/>
            <person name="Brodie E.L."/>
            <person name="Williams K.H."/>
            <person name="Hubbard S.S."/>
            <person name="Banfield J.F."/>
        </authorList>
    </citation>
    <scope>NUCLEOTIDE SEQUENCE [LARGE SCALE GENOMIC DNA]</scope>
</reference>
<name>A0A1F7FLK5_UNCRA</name>
<dbReference type="Pfam" id="PF07963">
    <property type="entry name" value="N_methyl"/>
    <property type="match status" value="1"/>
</dbReference>
<comment type="caution">
    <text evidence="2">The sequence shown here is derived from an EMBL/GenBank/DDBJ whole genome shotgun (WGS) entry which is preliminary data.</text>
</comment>